<dbReference type="GO" id="GO:0045037">
    <property type="term" value="P:protein import into chloroplast stroma"/>
    <property type="evidence" value="ECO:0007669"/>
    <property type="project" value="TreeGrafter"/>
</dbReference>
<reference evidence="2" key="2">
    <citation type="submission" date="2018-05" db="EMBL/GenBank/DDBJ databases">
        <title>OmerRS3 (Oryza meridionalis Reference Sequence Version 3).</title>
        <authorList>
            <person name="Zhang J."/>
            <person name="Kudrna D."/>
            <person name="Lee S."/>
            <person name="Talag J."/>
            <person name="Welchert J."/>
            <person name="Wing R.A."/>
        </authorList>
    </citation>
    <scope>NUCLEOTIDE SEQUENCE [LARGE SCALE GENOMIC DNA]</scope>
    <source>
        <strain evidence="2">cv. OR44</strain>
    </source>
</reference>
<name>A0A0E0D2E8_9ORYZ</name>
<evidence type="ECO:0000313" key="2">
    <source>
        <dbReference type="EnsemblPlants" id="OMERI03G20050.1"/>
    </source>
</evidence>
<protein>
    <submittedName>
        <fullName evidence="2">Uncharacterized protein</fullName>
    </submittedName>
</protein>
<dbReference type="HOGENOM" id="CLU_1191519_0_0_1"/>
<reference evidence="2" key="1">
    <citation type="submission" date="2015-04" db="UniProtKB">
        <authorList>
            <consortium name="EnsemblPlants"/>
        </authorList>
    </citation>
    <scope>IDENTIFICATION</scope>
</reference>
<dbReference type="STRING" id="40149.A0A0E0D2E8"/>
<organism evidence="2">
    <name type="scientific">Oryza meridionalis</name>
    <dbReference type="NCBI Taxonomy" id="40149"/>
    <lineage>
        <taxon>Eukaryota</taxon>
        <taxon>Viridiplantae</taxon>
        <taxon>Streptophyta</taxon>
        <taxon>Embryophyta</taxon>
        <taxon>Tracheophyta</taxon>
        <taxon>Spermatophyta</taxon>
        <taxon>Magnoliopsida</taxon>
        <taxon>Liliopsida</taxon>
        <taxon>Poales</taxon>
        <taxon>Poaceae</taxon>
        <taxon>BOP clade</taxon>
        <taxon>Oryzoideae</taxon>
        <taxon>Oryzeae</taxon>
        <taxon>Oryzinae</taxon>
        <taxon>Oryza</taxon>
    </lineage>
</organism>
<dbReference type="AlphaFoldDB" id="A0A0E0D2E8"/>
<sequence>MKSNKKHGMTQASRPQQKAKKKKDTSNSPIATRVRTTGRVRTSTVQLNTDFVYPGTLRKNKRQLQPSQHFPTITDTNIVHLERKYLEEAQAHRKRIYDENVHHRSSCGLFMLKCMENWNGSKLTRKFKQGDIDIFRRKLAAILVGSISNENTEIPGSAIKYQIEPEIPLAHAGHLPSYDAFALGGPHSVRGYGMGEFGASRNLLEVAIELSLSITVKNKHMQDAIIFIQSFWT</sequence>
<dbReference type="InterPro" id="IPR038765">
    <property type="entry name" value="Papain-like_cys_pep_sf"/>
</dbReference>
<feature type="region of interest" description="Disordered" evidence="1">
    <location>
        <begin position="1"/>
        <end position="39"/>
    </location>
</feature>
<evidence type="ECO:0000256" key="1">
    <source>
        <dbReference type="SAM" id="MobiDB-lite"/>
    </source>
</evidence>
<evidence type="ECO:0000313" key="3">
    <source>
        <dbReference type="Proteomes" id="UP000008021"/>
    </source>
</evidence>
<keyword evidence="3" id="KW-1185">Reference proteome</keyword>
<dbReference type="PANTHER" id="PTHR12815">
    <property type="entry name" value="SORTING AND ASSEMBLY MACHINERY SAMM50 PROTEIN FAMILY MEMBER"/>
    <property type="match status" value="1"/>
</dbReference>
<dbReference type="PANTHER" id="PTHR12815:SF36">
    <property type="entry name" value="OS11G0116500 PROTEIN"/>
    <property type="match status" value="1"/>
</dbReference>
<dbReference type="Gene3D" id="3.40.395.10">
    <property type="entry name" value="Adenoviral Proteinase, Chain A"/>
    <property type="match status" value="1"/>
</dbReference>
<dbReference type="Gramene" id="OMERI03G20050.1">
    <property type="protein sequence ID" value="OMERI03G20050.1"/>
    <property type="gene ID" value="OMERI03G20050"/>
</dbReference>
<dbReference type="InterPro" id="IPR039910">
    <property type="entry name" value="D15-like"/>
</dbReference>
<proteinExistence type="predicted"/>
<dbReference type="GO" id="GO:0009658">
    <property type="term" value="P:chloroplast organization"/>
    <property type="evidence" value="ECO:0007669"/>
    <property type="project" value="TreeGrafter"/>
</dbReference>
<dbReference type="Proteomes" id="UP000008021">
    <property type="component" value="Chromosome 3"/>
</dbReference>
<dbReference type="EnsemblPlants" id="OMERI03G20050.1">
    <property type="protein sequence ID" value="OMERI03G20050.1"/>
    <property type="gene ID" value="OMERI03G20050"/>
</dbReference>
<dbReference type="SUPFAM" id="SSF54001">
    <property type="entry name" value="Cysteine proteinases"/>
    <property type="match status" value="1"/>
</dbReference>
<dbReference type="GO" id="GO:0009707">
    <property type="term" value="C:chloroplast outer membrane"/>
    <property type="evidence" value="ECO:0007669"/>
    <property type="project" value="TreeGrafter"/>
</dbReference>
<dbReference type="Gene3D" id="2.40.160.50">
    <property type="entry name" value="membrane protein fhac: a member of the omp85/tpsb transporter family"/>
    <property type="match status" value="1"/>
</dbReference>
<accession>A0A0E0D2E8</accession>